<feature type="domain" description="XPG N-terminal" evidence="7">
    <location>
        <begin position="1"/>
        <end position="100"/>
    </location>
</feature>
<evidence type="ECO:0000256" key="3">
    <source>
        <dbReference type="ARBA" id="ARBA00022801"/>
    </source>
</evidence>
<dbReference type="InterPro" id="IPR036279">
    <property type="entry name" value="5-3_exonuclease_C_sf"/>
</dbReference>
<proteinExistence type="inferred from homology"/>
<comment type="similarity">
    <text evidence="5">Belongs to the XPG/RAD2 endonuclease family. EXO1 subfamily.</text>
</comment>
<dbReference type="AlphaFoldDB" id="A0A9P6DF95"/>
<keyword evidence="5" id="KW-0228">DNA excision</keyword>
<protein>
    <recommendedName>
        <fullName evidence="5">Exonuclease 1</fullName>
        <ecNumber evidence="5">3.1.-.-</ecNumber>
    </recommendedName>
</protein>
<keyword evidence="2 5" id="KW-0479">Metal-binding</keyword>
<dbReference type="GO" id="GO:0035312">
    <property type="term" value="F:5'-3' DNA exonuclease activity"/>
    <property type="evidence" value="ECO:0007669"/>
    <property type="project" value="UniProtKB-UniRule"/>
</dbReference>
<keyword evidence="4 5" id="KW-0460">Magnesium</keyword>
<keyword evidence="5" id="KW-0227">DNA damage</keyword>
<keyword evidence="5" id="KW-0234">DNA repair</keyword>
<name>A0A9P6DF95_PLEER</name>
<dbReference type="InterPro" id="IPR008918">
    <property type="entry name" value="HhH2"/>
</dbReference>
<accession>A0A9P6DF95</accession>
<dbReference type="PANTHER" id="PTHR11081">
    <property type="entry name" value="FLAP ENDONUCLEASE FAMILY MEMBER"/>
    <property type="match status" value="1"/>
</dbReference>
<dbReference type="SUPFAM" id="SSF88723">
    <property type="entry name" value="PIN domain-like"/>
    <property type="match status" value="1"/>
</dbReference>
<feature type="domain" description="XPG-I" evidence="6">
    <location>
        <begin position="335"/>
        <end position="405"/>
    </location>
</feature>
<dbReference type="Pfam" id="PF00752">
    <property type="entry name" value="XPG_N"/>
    <property type="match status" value="1"/>
</dbReference>
<dbReference type="OrthoDB" id="31113at2759"/>
<dbReference type="InterPro" id="IPR006084">
    <property type="entry name" value="XPG/Rad2"/>
</dbReference>
<dbReference type="InterPro" id="IPR006086">
    <property type="entry name" value="XPG-I_dom"/>
</dbReference>
<dbReference type="Gene3D" id="1.10.150.20">
    <property type="entry name" value="5' to 3' exonuclease, C-terminal subdomain"/>
    <property type="match status" value="1"/>
</dbReference>
<sequence>MGVLGLTPFLKTTCPTVLKQIPERLRALSGKTVVIDGTLITQRFHYAPLPHQYRHVLGWYRLAQELRDNGVNALCVFDGKERNLAKAREVARRKEVQRVTIARGGVEKERLGRLQQLAALLSAFESFTQPQRERIAQIISSNIHDLPGEGQIPVVGYHPQDFPSDDVQEAEAETETDFDLDFGICPDLFGGPTESPLSWTSADDSVQLDIPNISDYNLPSPSETFESSSSDFDSFAKALSMLYSQYRMGTSTLATLSPGMPNTPWSSEILMSKSQHRLTQSEGQLWKQLLMLPGSKDSDELSELTKQSEILSLSYDRRIDSPTPQTYAECKSIISAMGIPSVDTTGPFEAEALASSLVLNGYADYVVSEDTDVLVYEAPLLRNVTNRTGPLLAISGAEVRKVLKLSRASYVDFAILLGTDFSERIKNVGPARALKFIREYKTIERVIKHETKYPPRVAKDVYMQQVAMARKVFKTLPPIPENMKDLQTGEPDRELVREMLQMYGLGRSVEVDDWDYQAALAGNYFNDSPSASSVYV</sequence>
<evidence type="ECO:0000256" key="5">
    <source>
        <dbReference type="RuleBase" id="RU910737"/>
    </source>
</evidence>
<keyword evidence="5" id="KW-0267">Excision nuclease</keyword>
<dbReference type="EMBL" id="MU154566">
    <property type="protein sequence ID" value="KAF9495009.1"/>
    <property type="molecule type" value="Genomic_DNA"/>
</dbReference>
<keyword evidence="5" id="KW-0269">Exonuclease</keyword>
<organism evidence="8 9">
    <name type="scientific">Pleurotus eryngii</name>
    <name type="common">Boletus of the steppes</name>
    <dbReference type="NCBI Taxonomy" id="5323"/>
    <lineage>
        <taxon>Eukaryota</taxon>
        <taxon>Fungi</taxon>
        <taxon>Dikarya</taxon>
        <taxon>Basidiomycota</taxon>
        <taxon>Agaricomycotina</taxon>
        <taxon>Agaricomycetes</taxon>
        <taxon>Agaricomycetidae</taxon>
        <taxon>Agaricales</taxon>
        <taxon>Pleurotineae</taxon>
        <taxon>Pleurotaceae</taxon>
        <taxon>Pleurotus</taxon>
    </lineage>
</organism>
<evidence type="ECO:0000313" key="8">
    <source>
        <dbReference type="EMBL" id="KAF9495009.1"/>
    </source>
</evidence>
<evidence type="ECO:0000256" key="4">
    <source>
        <dbReference type="ARBA" id="ARBA00022842"/>
    </source>
</evidence>
<dbReference type="SUPFAM" id="SSF47807">
    <property type="entry name" value="5' to 3' exonuclease, C-terminal subdomain"/>
    <property type="match status" value="1"/>
</dbReference>
<comment type="caution">
    <text evidence="8">The sequence shown here is derived from an EMBL/GenBank/DDBJ whole genome shotgun (WGS) entry which is preliminary data.</text>
</comment>
<evidence type="ECO:0000313" key="9">
    <source>
        <dbReference type="Proteomes" id="UP000807025"/>
    </source>
</evidence>
<dbReference type="GO" id="GO:0003677">
    <property type="term" value="F:DNA binding"/>
    <property type="evidence" value="ECO:0007669"/>
    <property type="project" value="UniProtKB-UniRule"/>
</dbReference>
<keyword evidence="9" id="KW-1185">Reference proteome</keyword>
<dbReference type="InterPro" id="IPR006085">
    <property type="entry name" value="XPG_DNA_repair_N"/>
</dbReference>
<gene>
    <name evidence="8" type="ORF">BDN71DRAFT_1448133</name>
</gene>
<dbReference type="SMART" id="SM00279">
    <property type="entry name" value="HhH2"/>
    <property type="match status" value="1"/>
</dbReference>
<keyword evidence="3 5" id="KW-0378">Hydrolase</keyword>
<evidence type="ECO:0000256" key="2">
    <source>
        <dbReference type="ARBA" id="ARBA00022723"/>
    </source>
</evidence>
<comment type="subcellular location">
    <subcellularLocation>
        <location evidence="5">Nucleus</location>
    </subcellularLocation>
</comment>
<keyword evidence="5" id="KW-0238">DNA-binding</keyword>
<keyword evidence="1 5" id="KW-0540">Nuclease</keyword>
<dbReference type="GO" id="GO:0005634">
    <property type="term" value="C:nucleus"/>
    <property type="evidence" value="ECO:0007669"/>
    <property type="project" value="UniProtKB-SubCell"/>
</dbReference>
<keyword evidence="5" id="KW-0539">Nucleus</keyword>
<evidence type="ECO:0000259" key="6">
    <source>
        <dbReference type="SMART" id="SM00484"/>
    </source>
</evidence>
<dbReference type="SMART" id="SM00485">
    <property type="entry name" value="XPGN"/>
    <property type="match status" value="1"/>
</dbReference>
<dbReference type="Pfam" id="PF00867">
    <property type="entry name" value="XPG_I"/>
    <property type="match status" value="1"/>
</dbReference>
<dbReference type="PANTHER" id="PTHR11081:SF8">
    <property type="entry name" value="EXONUCLEASE 1"/>
    <property type="match status" value="1"/>
</dbReference>
<evidence type="ECO:0000259" key="7">
    <source>
        <dbReference type="SMART" id="SM00485"/>
    </source>
</evidence>
<evidence type="ECO:0000256" key="1">
    <source>
        <dbReference type="ARBA" id="ARBA00022722"/>
    </source>
</evidence>
<dbReference type="Gene3D" id="3.40.50.1010">
    <property type="entry name" value="5'-nuclease"/>
    <property type="match status" value="2"/>
</dbReference>
<dbReference type="GO" id="GO:0006310">
    <property type="term" value="P:DNA recombination"/>
    <property type="evidence" value="ECO:0007669"/>
    <property type="project" value="TreeGrafter"/>
</dbReference>
<dbReference type="Proteomes" id="UP000807025">
    <property type="component" value="Unassembled WGS sequence"/>
</dbReference>
<dbReference type="EC" id="3.1.-.-" evidence="5"/>
<dbReference type="GO" id="GO:0017108">
    <property type="term" value="F:5'-flap endonuclease activity"/>
    <property type="evidence" value="ECO:0007669"/>
    <property type="project" value="TreeGrafter"/>
</dbReference>
<dbReference type="GO" id="GO:0006298">
    <property type="term" value="P:mismatch repair"/>
    <property type="evidence" value="ECO:0007669"/>
    <property type="project" value="TreeGrafter"/>
</dbReference>
<dbReference type="GO" id="GO:0046872">
    <property type="term" value="F:metal ion binding"/>
    <property type="evidence" value="ECO:0007669"/>
    <property type="project" value="UniProtKB-UniRule"/>
</dbReference>
<reference evidence="8" key="1">
    <citation type="submission" date="2020-11" db="EMBL/GenBank/DDBJ databases">
        <authorList>
            <consortium name="DOE Joint Genome Institute"/>
            <person name="Ahrendt S."/>
            <person name="Riley R."/>
            <person name="Andreopoulos W."/>
            <person name="Labutti K."/>
            <person name="Pangilinan J."/>
            <person name="Ruiz-Duenas F.J."/>
            <person name="Barrasa J.M."/>
            <person name="Sanchez-Garcia M."/>
            <person name="Camarero S."/>
            <person name="Miyauchi S."/>
            <person name="Serrano A."/>
            <person name="Linde D."/>
            <person name="Babiker R."/>
            <person name="Drula E."/>
            <person name="Ayuso-Fernandez I."/>
            <person name="Pacheco R."/>
            <person name="Padilla G."/>
            <person name="Ferreira P."/>
            <person name="Barriuso J."/>
            <person name="Kellner H."/>
            <person name="Castanera R."/>
            <person name="Alfaro M."/>
            <person name="Ramirez L."/>
            <person name="Pisabarro A.G."/>
            <person name="Kuo A."/>
            <person name="Tritt A."/>
            <person name="Lipzen A."/>
            <person name="He G."/>
            <person name="Yan M."/>
            <person name="Ng V."/>
            <person name="Cullen D."/>
            <person name="Martin F."/>
            <person name="Rosso M.-N."/>
            <person name="Henrissat B."/>
            <person name="Hibbett D."/>
            <person name="Martinez A.T."/>
            <person name="Grigoriev I.V."/>
        </authorList>
    </citation>
    <scope>NUCLEOTIDE SEQUENCE</scope>
    <source>
        <strain evidence="8">ATCC 90797</strain>
    </source>
</reference>
<dbReference type="PRINTS" id="PR00853">
    <property type="entry name" value="XPGRADSUPER"/>
</dbReference>
<dbReference type="InterPro" id="IPR029060">
    <property type="entry name" value="PIN-like_dom_sf"/>
</dbReference>
<comment type="function">
    <text evidence="5">5'-&gt;3' double-stranded DNA exonuclease which may also possess a cryptic 3'-&gt;5' double-stranded DNA exonuclease activity. Functions in DNA mismatch repair.</text>
</comment>
<comment type="cofactor">
    <cofactor evidence="5">
        <name>Mg(2+)</name>
        <dbReference type="ChEBI" id="CHEBI:18420"/>
    </cofactor>
    <text evidence="5">Binds 2 magnesium ions per subunit. They probably participate in the reaction catalyzed by the enzyme. May bind an additional third magnesium ion after substrate binding.</text>
</comment>
<dbReference type="SMART" id="SM00484">
    <property type="entry name" value="XPGI"/>
    <property type="match status" value="1"/>
</dbReference>